<accession>A0ABM1TEN9</accession>
<sequence>MEVLKIKDEPFSDEEQDTLLDIKLVKNEETFTLSSRTEEADSLSERSSNTILKFGVAKKEQEENYDGETEIENKAIEVKTEQPGDVPHDEVISKFSDSDNNDLDSLEYGVTNMNEETEFQDGLQQICSGLESISGYPLPRRTIHLIIFCVTNLVVFEDKAACDIQCYMVAWCTVKVFSSI</sequence>
<dbReference type="GeneID" id="106470082"/>
<evidence type="ECO:0000313" key="2">
    <source>
        <dbReference type="RefSeq" id="XP_022254345.1"/>
    </source>
</evidence>
<organism evidence="1 2">
    <name type="scientific">Limulus polyphemus</name>
    <name type="common">Atlantic horseshoe crab</name>
    <dbReference type="NCBI Taxonomy" id="6850"/>
    <lineage>
        <taxon>Eukaryota</taxon>
        <taxon>Metazoa</taxon>
        <taxon>Ecdysozoa</taxon>
        <taxon>Arthropoda</taxon>
        <taxon>Chelicerata</taxon>
        <taxon>Merostomata</taxon>
        <taxon>Xiphosura</taxon>
        <taxon>Limulidae</taxon>
        <taxon>Limulus</taxon>
    </lineage>
</organism>
<dbReference type="RefSeq" id="XP_022254345.1">
    <property type="nucleotide sequence ID" value="XM_022398637.1"/>
</dbReference>
<keyword evidence="1" id="KW-1185">Reference proteome</keyword>
<evidence type="ECO:0000313" key="1">
    <source>
        <dbReference type="Proteomes" id="UP000694941"/>
    </source>
</evidence>
<protein>
    <submittedName>
        <fullName evidence="2">Uncharacterized protein LOC106470082 isoform X4</fullName>
    </submittedName>
</protein>
<name>A0ABM1TEN9_LIMPO</name>
<dbReference type="Proteomes" id="UP000694941">
    <property type="component" value="Unplaced"/>
</dbReference>
<reference evidence="2" key="1">
    <citation type="submission" date="2025-08" db="UniProtKB">
        <authorList>
            <consortium name="RefSeq"/>
        </authorList>
    </citation>
    <scope>IDENTIFICATION</scope>
    <source>
        <tissue evidence="2">Muscle</tissue>
    </source>
</reference>
<proteinExistence type="predicted"/>
<gene>
    <name evidence="2" type="primary">LOC106470082</name>
</gene>